<keyword evidence="13" id="KW-1185">Reference proteome</keyword>
<dbReference type="Gene3D" id="1.20.1560.10">
    <property type="entry name" value="ABC transporter type 1, transmembrane domain"/>
    <property type="match status" value="1"/>
</dbReference>
<reference evidence="12" key="1">
    <citation type="journal article" date="2021" name="Nat. Commun.">
        <title>Genetic determinants of endophytism in the Arabidopsis root mycobiome.</title>
        <authorList>
            <person name="Mesny F."/>
            <person name="Miyauchi S."/>
            <person name="Thiergart T."/>
            <person name="Pickel B."/>
            <person name="Atanasova L."/>
            <person name="Karlsson M."/>
            <person name="Huettel B."/>
            <person name="Barry K.W."/>
            <person name="Haridas S."/>
            <person name="Chen C."/>
            <person name="Bauer D."/>
            <person name="Andreopoulos W."/>
            <person name="Pangilinan J."/>
            <person name="LaButti K."/>
            <person name="Riley R."/>
            <person name="Lipzen A."/>
            <person name="Clum A."/>
            <person name="Drula E."/>
            <person name="Henrissat B."/>
            <person name="Kohler A."/>
            <person name="Grigoriev I.V."/>
            <person name="Martin F.M."/>
            <person name="Hacquard S."/>
        </authorList>
    </citation>
    <scope>NUCLEOTIDE SEQUENCE</scope>
    <source>
        <strain evidence="12">MPI-CAGE-CH-0235</strain>
    </source>
</reference>
<evidence type="ECO:0000259" key="11">
    <source>
        <dbReference type="PROSITE" id="PS50929"/>
    </source>
</evidence>
<dbReference type="InterPro" id="IPR017871">
    <property type="entry name" value="ABC_transporter-like_CS"/>
</dbReference>
<dbReference type="EMBL" id="JAGPNK010000001">
    <property type="protein sequence ID" value="KAH7327791.1"/>
    <property type="molecule type" value="Genomic_DNA"/>
</dbReference>
<feature type="transmembrane region" description="Helical" evidence="9">
    <location>
        <begin position="92"/>
        <end position="112"/>
    </location>
</feature>
<dbReference type="PANTHER" id="PTHR24221:SF503">
    <property type="entry name" value="MITOCHONDRIAL POTASSIUM CHANNEL ATP-BINDING SUBUNIT"/>
    <property type="match status" value="1"/>
</dbReference>
<dbReference type="SUPFAM" id="SSF52540">
    <property type="entry name" value="P-loop containing nucleoside triphosphate hydrolases"/>
    <property type="match status" value="1"/>
</dbReference>
<feature type="transmembrane region" description="Helical" evidence="9">
    <location>
        <begin position="328"/>
        <end position="348"/>
    </location>
</feature>
<dbReference type="AlphaFoldDB" id="A0A8K0T1R5"/>
<comment type="similarity">
    <text evidence="8">Belongs to the ABC transporter superfamily. ABCB family. Heavy Metal importer (TC 3.A.1.210) subfamily.</text>
</comment>
<keyword evidence="5" id="KW-0067">ATP-binding</keyword>
<proteinExistence type="inferred from homology"/>
<dbReference type="Gene3D" id="3.40.50.300">
    <property type="entry name" value="P-loop containing nucleotide triphosphate hydrolases"/>
    <property type="match status" value="1"/>
</dbReference>
<dbReference type="Pfam" id="PF00005">
    <property type="entry name" value="ABC_tran"/>
    <property type="match status" value="1"/>
</dbReference>
<evidence type="ECO:0000313" key="12">
    <source>
        <dbReference type="EMBL" id="KAH7327791.1"/>
    </source>
</evidence>
<comment type="caution">
    <text evidence="12">The sequence shown here is derived from an EMBL/GenBank/DDBJ whole genome shotgun (WGS) entry which is preliminary data.</text>
</comment>
<evidence type="ECO:0000256" key="2">
    <source>
        <dbReference type="ARBA" id="ARBA00022448"/>
    </source>
</evidence>
<protein>
    <submittedName>
        <fullName evidence="12">P-loop containing nucleoside triphosphate hydrolase protein</fullName>
    </submittedName>
</protein>
<evidence type="ECO:0000256" key="5">
    <source>
        <dbReference type="ARBA" id="ARBA00022840"/>
    </source>
</evidence>
<dbReference type="GO" id="GO:0140359">
    <property type="term" value="F:ABC-type transporter activity"/>
    <property type="evidence" value="ECO:0007669"/>
    <property type="project" value="InterPro"/>
</dbReference>
<dbReference type="PROSITE" id="PS50893">
    <property type="entry name" value="ABC_TRANSPORTER_2"/>
    <property type="match status" value="1"/>
</dbReference>
<feature type="transmembrane region" description="Helical" evidence="9">
    <location>
        <begin position="39"/>
        <end position="58"/>
    </location>
</feature>
<dbReference type="InterPro" id="IPR036640">
    <property type="entry name" value="ABC1_TM_sf"/>
</dbReference>
<evidence type="ECO:0000259" key="10">
    <source>
        <dbReference type="PROSITE" id="PS50893"/>
    </source>
</evidence>
<evidence type="ECO:0000256" key="8">
    <source>
        <dbReference type="ARBA" id="ARBA00024363"/>
    </source>
</evidence>
<organism evidence="12 13">
    <name type="scientific">Stachybotrys elegans</name>
    <dbReference type="NCBI Taxonomy" id="80388"/>
    <lineage>
        <taxon>Eukaryota</taxon>
        <taxon>Fungi</taxon>
        <taxon>Dikarya</taxon>
        <taxon>Ascomycota</taxon>
        <taxon>Pezizomycotina</taxon>
        <taxon>Sordariomycetes</taxon>
        <taxon>Hypocreomycetidae</taxon>
        <taxon>Hypocreales</taxon>
        <taxon>Stachybotryaceae</taxon>
        <taxon>Stachybotrys</taxon>
    </lineage>
</organism>
<evidence type="ECO:0000256" key="6">
    <source>
        <dbReference type="ARBA" id="ARBA00022989"/>
    </source>
</evidence>
<feature type="transmembrane region" description="Helical" evidence="9">
    <location>
        <begin position="354"/>
        <end position="374"/>
    </location>
</feature>
<evidence type="ECO:0000256" key="1">
    <source>
        <dbReference type="ARBA" id="ARBA00004141"/>
    </source>
</evidence>
<keyword evidence="7 9" id="KW-0472">Membrane</keyword>
<evidence type="ECO:0000256" key="9">
    <source>
        <dbReference type="SAM" id="Phobius"/>
    </source>
</evidence>
<keyword evidence="12" id="KW-0378">Hydrolase</keyword>
<feature type="transmembrane region" description="Helical" evidence="9">
    <location>
        <begin position="124"/>
        <end position="143"/>
    </location>
</feature>
<dbReference type="OrthoDB" id="6500128at2759"/>
<feature type="domain" description="ABC transporter" evidence="10">
    <location>
        <begin position="532"/>
        <end position="766"/>
    </location>
</feature>
<dbReference type="GO" id="GO:0005524">
    <property type="term" value="F:ATP binding"/>
    <property type="evidence" value="ECO:0007669"/>
    <property type="project" value="UniProtKB-KW"/>
</dbReference>
<dbReference type="SMART" id="SM00382">
    <property type="entry name" value="AAA"/>
    <property type="match status" value="1"/>
</dbReference>
<dbReference type="GO" id="GO:0016887">
    <property type="term" value="F:ATP hydrolysis activity"/>
    <property type="evidence" value="ECO:0007669"/>
    <property type="project" value="InterPro"/>
</dbReference>
<dbReference type="InterPro" id="IPR003593">
    <property type="entry name" value="AAA+_ATPase"/>
</dbReference>
<evidence type="ECO:0000256" key="3">
    <source>
        <dbReference type="ARBA" id="ARBA00022692"/>
    </source>
</evidence>
<dbReference type="FunFam" id="3.40.50.300:FF:000287">
    <property type="entry name" value="Multidrug ABC transporter ATP-binding protein"/>
    <property type="match status" value="1"/>
</dbReference>
<gene>
    <name evidence="12" type="ORF">B0I35DRAFT_366192</name>
</gene>
<evidence type="ECO:0000256" key="7">
    <source>
        <dbReference type="ARBA" id="ARBA00023136"/>
    </source>
</evidence>
<dbReference type="Proteomes" id="UP000813444">
    <property type="component" value="Unassembled WGS sequence"/>
</dbReference>
<dbReference type="SUPFAM" id="SSF90123">
    <property type="entry name" value="ABC transporter transmembrane region"/>
    <property type="match status" value="1"/>
</dbReference>
<accession>A0A8K0T1R5</accession>
<keyword evidence="6 9" id="KW-1133">Transmembrane helix</keyword>
<feature type="domain" description="ABC transmembrane type-1" evidence="11">
    <location>
        <begin position="217"/>
        <end position="498"/>
    </location>
</feature>
<dbReference type="PANTHER" id="PTHR24221">
    <property type="entry name" value="ATP-BINDING CASSETTE SUB-FAMILY B"/>
    <property type="match status" value="1"/>
</dbReference>
<evidence type="ECO:0000313" key="13">
    <source>
        <dbReference type="Proteomes" id="UP000813444"/>
    </source>
</evidence>
<dbReference type="InterPro" id="IPR027417">
    <property type="entry name" value="P-loop_NTPase"/>
</dbReference>
<keyword evidence="2" id="KW-0813">Transport</keyword>
<sequence length="773" mass="86529">MAFPFLHYSFALTSILYICIGTIVAALSLDKPYTRRIHLVILLLVVASYIGQAALSALHNDVFDQGEPQLVQLIVLSFVWSWVTLRPDDPPYVLAGTAIISTLFQVPLLVLSLKPTSALEIAETTVSCIRLVLLVIITATSFYPQPDFPIDDESEQVPFHDDFETASDSEDDDAASIKRRRVQRLKETGWIGYLHDFSIFLPYLIPRKDRKVQLCFLISLGCVAANRVLNVLIPRQLGIVTDHVLASEPPYSALAVWLAMTMFDEYHCIGLVEVLAKIPIQQYSTRQLSSAAFNHVMTLSMDFHSDRDSAEVMKAIEQGQSLNHILEILVIELLPMVGDILIAVGLFWWKFNAFVAMVLIISATIFVSMEAFMLKKNMANKRESSRTEREEARVMHQAVQGWQTVSYFNMFDFERRRFAQAVDDSLDARKRYETLDAWTDVVLETLDPITFFVIASLVLYQVSQEQASAGDFVFILQYWQSLVWPIKLLSRNYKRILSQVVDAEKLLALLKTKPSVADKEDAKELPNGHGHVEFNNVNFSYDSRKPTIQDLSLSATRGQTVAFVGATGAGKSTITKLLLRFYDINSGSITIDGHDIRDVTLSSLRTVLGVVPQDPLLFNATILENLRYARPDATDEEVYEACRNAAIHDKILNFVDGYQTKVGEQGVKLSGGEIQRLAIARVFLKDPPILILDEATSAVDTETEHSIQQALEGLKKGRTTFIIAHRLSTIVGADMIMVISDGRVVESGTHAELLSLEGKYNTLWARQSGSSLI</sequence>
<keyword evidence="4" id="KW-0547">Nucleotide-binding</keyword>
<evidence type="ECO:0000256" key="4">
    <source>
        <dbReference type="ARBA" id="ARBA00022741"/>
    </source>
</evidence>
<dbReference type="GO" id="GO:0016020">
    <property type="term" value="C:membrane"/>
    <property type="evidence" value="ECO:0007669"/>
    <property type="project" value="UniProtKB-SubCell"/>
</dbReference>
<comment type="subcellular location">
    <subcellularLocation>
        <location evidence="1">Membrane</location>
        <topology evidence="1">Multi-pass membrane protein</topology>
    </subcellularLocation>
</comment>
<dbReference type="InterPro" id="IPR011527">
    <property type="entry name" value="ABC1_TM_dom"/>
</dbReference>
<keyword evidence="3 9" id="KW-0812">Transmembrane</keyword>
<feature type="transmembrane region" description="Helical" evidence="9">
    <location>
        <begin position="6"/>
        <end position="27"/>
    </location>
</feature>
<dbReference type="PROSITE" id="PS00211">
    <property type="entry name" value="ABC_TRANSPORTER_1"/>
    <property type="match status" value="1"/>
</dbReference>
<dbReference type="Pfam" id="PF00664">
    <property type="entry name" value="ABC_membrane"/>
    <property type="match status" value="1"/>
</dbReference>
<dbReference type="PROSITE" id="PS50929">
    <property type="entry name" value="ABC_TM1F"/>
    <property type="match status" value="1"/>
</dbReference>
<dbReference type="InterPro" id="IPR039421">
    <property type="entry name" value="Type_1_exporter"/>
</dbReference>
<name>A0A8K0T1R5_9HYPO</name>
<dbReference type="InterPro" id="IPR003439">
    <property type="entry name" value="ABC_transporter-like_ATP-bd"/>
</dbReference>
<dbReference type="CDD" id="cd18583">
    <property type="entry name" value="ABC_6TM_HMT1"/>
    <property type="match status" value="1"/>
</dbReference>